<dbReference type="STRING" id="307507.A0A2V0PIK5"/>
<keyword evidence="1" id="KW-0479">Metal-binding</keyword>
<feature type="compositionally biased region" description="Acidic residues" evidence="5">
    <location>
        <begin position="536"/>
        <end position="549"/>
    </location>
</feature>
<name>A0A2V0PIK5_9CHLO</name>
<dbReference type="SMART" id="SM01014">
    <property type="entry name" value="ARID"/>
    <property type="match status" value="1"/>
</dbReference>
<evidence type="ECO:0000313" key="8">
    <source>
        <dbReference type="EMBL" id="GBF99399.1"/>
    </source>
</evidence>
<feature type="domain" description="PHD-type" evidence="6">
    <location>
        <begin position="463"/>
        <end position="522"/>
    </location>
</feature>
<dbReference type="EMBL" id="BDRX01000156">
    <property type="protein sequence ID" value="GBF99399.1"/>
    <property type="molecule type" value="Genomic_DNA"/>
</dbReference>
<feature type="compositionally biased region" description="Acidic residues" evidence="5">
    <location>
        <begin position="556"/>
        <end position="565"/>
    </location>
</feature>
<dbReference type="AlphaFoldDB" id="A0A2V0PIK5"/>
<organism evidence="8 9">
    <name type="scientific">Raphidocelis subcapitata</name>
    <dbReference type="NCBI Taxonomy" id="307507"/>
    <lineage>
        <taxon>Eukaryota</taxon>
        <taxon>Viridiplantae</taxon>
        <taxon>Chlorophyta</taxon>
        <taxon>core chlorophytes</taxon>
        <taxon>Chlorophyceae</taxon>
        <taxon>CS clade</taxon>
        <taxon>Sphaeropleales</taxon>
        <taxon>Selenastraceae</taxon>
        <taxon>Raphidocelis</taxon>
    </lineage>
</organism>
<dbReference type="InterPro" id="IPR036431">
    <property type="entry name" value="ARID_dom_sf"/>
</dbReference>
<dbReference type="Gene3D" id="3.30.40.10">
    <property type="entry name" value="Zinc/RING finger domain, C3HC4 (zinc finger)"/>
    <property type="match status" value="1"/>
</dbReference>
<evidence type="ECO:0000259" key="7">
    <source>
        <dbReference type="PROSITE" id="PS51011"/>
    </source>
</evidence>
<comment type="caution">
    <text evidence="8">The sequence shown here is derived from an EMBL/GenBank/DDBJ whole genome shotgun (WGS) entry which is preliminary data.</text>
</comment>
<feature type="domain" description="ARID" evidence="7">
    <location>
        <begin position="358"/>
        <end position="458"/>
    </location>
</feature>
<dbReference type="InterPro" id="IPR013083">
    <property type="entry name" value="Znf_RING/FYVE/PHD"/>
</dbReference>
<proteinExistence type="predicted"/>
<dbReference type="InterPro" id="IPR011011">
    <property type="entry name" value="Znf_FYVE_PHD"/>
</dbReference>
<dbReference type="InParanoid" id="A0A2V0PIK5"/>
<evidence type="ECO:0000256" key="4">
    <source>
        <dbReference type="PROSITE-ProRule" id="PRU00146"/>
    </source>
</evidence>
<dbReference type="PROSITE" id="PS01359">
    <property type="entry name" value="ZF_PHD_1"/>
    <property type="match status" value="1"/>
</dbReference>
<dbReference type="InterPro" id="IPR019786">
    <property type="entry name" value="Zinc_finger_PHD-type_CS"/>
</dbReference>
<dbReference type="PROSITE" id="PS50016">
    <property type="entry name" value="ZF_PHD_2"/>
    <property type="match status" value="1"/>
</dbReference>
<accession>A0A2V0PIK5</accession>
<dbReference type="PANTHER" id="PTHR46694">
    <property type="entry name" value="AT-RICH INTERACTIVE DOMAIN-CONTAINING PROTEIN 4"/>
    <property type="match status" value="1"/>
</dbReference>
<dbReference type="Proteomes" id="UP000247498">
    <property type="component" value="Unassembled WGS sequence"/>
</dbReference>
<keyword evidence="3" id="KW-0862">Zinc</keyword>
<dbReference type="GO" id="GO:0008270">
    <property type="term" value="F:zinc ion binding"/>
    <property type="evidence" value="ECO:0007669"/>
    <property type="project" value="UniProtKB-KW"/>
</dbReference>
<dbReference type="InterPro" id="IPR042293">
    <property type="entry name" value="ARID4"/>
</dbReference>
<dbReference type="PROSITE" id="PS51011">
    <property type="entry name" value="ARID"/>
    <property type="match status" value="1"/>
</dbReference>
<dbReference type="SUPFAM" id="SSF46774">
    <property type="entry name" value="ARID-like"/>
    <property type="match status" value="1"/>
</dbReference>
<evidence type="ECO:0000256" key="2">
    <source>
        <dbReference type="ARBA" id="ARBA00022771"/>
    </source>
</evidence>
<dbReference type="OrthoDB" id="338531at2759"/>
<evidence type="ECO:0000256" key="3">
    <source>
        <dbReference type="ARBA" id="ARBA00022833"/>
    </source>
</evidence>
<evidence type="ECO:0000256" key="5">
    <source>
        <dbReference type="SAM" id="MobiDB-lite"/>
    </source>
</evidence>
<dbReference type="GO" id="GO:0003677">
    <property type="term" value="F:DNA binding"/>
    <property type="evidence" value="ECO:0007669"/>
    <property type="project" value="InterPro"/>
</dbReference>
<keyword evidence="2 4" id="KW-0863">Zinc-finger</keyword>
<dbReference type="SMART" id="SM00249">
    <property type="entry name" value="PHD"/>
    <property type="match status" value="1"/>
</dbReference>
<evidence type="ECO:0000256" key="1">
    <source>
        <dbReference type="ARBA" id="ARBA00022723"/>
    </source>
</evidence>
<dbReference type="InterPro" id="IPR001965">
    <property type="entry name" value="Znf_PHD"/>
</dbReference>
<feature type="region of interest" description="Disordered" evidence="5">
    <location>
        <begin position="519"/>
        <end position="565"/>
    </location>
</feature>
<dbReference type="InterPro" id="IPR001606">
    <property type="entry name" value="ARID_dom"/>
</dbReference>
<evidence type="ECO:0000259" key="6">
    <source>
        <dbReference type="PROSITE" id="PS50016"/>
    </source>
</evidence>
<evidence type="ECO:0008006" key="10">
    <source>
        <dbReference type="Google" id="ProtNLM"/>
    </source>
</evidence>
<dbReference type="CDD" id="cd16100">
    <property type="entry name" value="ARID"/>
    <property type="match status" value="1"/>
</dbReference>
<sequence>MEVDGKAGDLPQLRLLAVFCNPEEEDPGYDPPGPASTPSYAAARAGAQVEVMEAPSMAELAAKLEDFKPTMLYIRGSPGATHDNVKGHLAPIYIANGPDKLAENGDLMAAMEEPPGWADTRLIAPRAEARVLIAGGTPMLDAPRLAYLGEALRALLVIEARAAALEGSAPLDAALPAPLAEAYPGCSARRCRVRTASGARVAVVVVGREGVLGEERVLQYALRQMLVSDALAPQFRLPPAGTPLPLPKSSDDVMGGVPHVEALLTQIGVWAVDVLRQLAKMPTYQGLLALGIAGVGSAALQGTSKAELQRRTVIVTGARPIELIRAGHTAGGPSTNPLAVPADPPLPPHCCGRAPITEVSEEEFMGDLVAFLSQRRNKAFDRSKFPDVVLNGSPLDVFVLYKEVVTRGGFRVGNGINWKGQVFAKMRNWTANNRQTGVGAALKKHYANMLWEYEQAHPADALTDRCIICGSGEEQGLTDWIACDSCESWVHFSCDKRAGLGTFASYSGDNGRTYTCPSCTRSRAGPGGSGGRSDDGSGDGDGDGDDDGGEGGGGSGDDEDDPMDS</sequence>
<dbReference type="SUPFAM" id="SSF57903">
    <property type="entry name" value="FYVE/PHD zinc finger"/>
    <property type="match status" value="1"/>
</dbReference>
<protein>
    <recommendedName>
        <fullName evidence="10">ARID domain-containing protein</fullName>
    </recommendedName>
</protein>
<gene>
    <name evidence="8" type="ORF">Rsub_12332</name>
</gene>
<dbReference type="Pfam" id="PF00628">
    <property type="entry name" value="PHD"/>
    <property type="match status" value="1"/>
</dbReference>
<dbReference type="InterPro" id="IPR019787">
    <property type="entry name" value="Znf_PHD-finger"/>
</dbReference>
<keyword evidence="9" id="KW-1185">Reference proteome</keyword>
<dbReference type="FunCoup" id="A0A2V0PIK5">
    <property type="interactions" value="568"/>
</dbReference>
<dbReference type="CDD" id="cd15615">
    <property type="entry name" value="PHD_ARID4_like"/>
    <property type="match status" value="1"/>
</dbReference>
<evidence type="ECO:0000313" key="9">
    <source>
        <dbReference type="Proteomes" id="UP000247498"/>
    </source>
</evidence>
<reference evidence="8 9" key="1">
    <citation type="journal article" date="2018" name="Sci. Rep.">
        <title>Raphidocelis subcapitata (=Pseudokirchneriella subcapitata) provides an insight into genome evolution and environmental adaptations in the Sphaeropleales.</title>
        <authorList>
            <person name="Suzuki S."/>
            <person name="Yamaguchi H."/>
            <person name="Nakajima N."/>
            <person name="Kawachi M."/>
        </authorList>
    </citation>
    <scope>NUCLEOTIDE SEQUENCE [LARGE SCALE GENOMIC DNA]</scope>
    <source>
        <strain evidence="8 9">NIES-35</strain>
    </source>
</reference>
<dbReference type="Gene3D" id="1.10.150.60">
    <property type="entry name" value="ARID DNA-binding domain"/>
    <property type="match status" value="1"/>
</dbReference>
<dbReference type="Pfam" id="PF01388">
    <property type="entry name" value="ARID"/>
    <property type="match status" value="1"/>
</dbReference>
<dbReference type="PANTHER" id="PTHR46694:SF1">
    <property type="entry name" value="AT-RICH INTERACTIVE DOMAIN-CONTAINING PROTEIN 4"/>
    <property type="match status" value="1"/>
</dbReference>